<dbReference type="EMBL" id="CAXITT010000198">
    <property type="protein sequence ID" value="CAL1535333.1"/>
    <property type="molecule type" value="Genomic_DNA"/>
</dbReference>
<proteinExistence type="predicted"/>
<comment type="caution">
    <text evidence="2">The sequence shown here is derived from an EMBL/GenBank/DDBJ whole genome shotgun (WGS) entry which is preliminary data.</text>
</comment>
<evidence type="ECO:0000256" key="1">
    <source>
        <dbReference type="SAM" id="Phobius"/>
    </source>
</evidence>
<evidence type="ECO:0000313" key="3">
    <source>
        <dbReference type="Proteomes" id="UP001497497"/>
    </source>
</evidence>
<name>A0AAV2HPA4_LYMST</name>
<keyword evidence="1" id="KW-1133">Transmembrane helix</keyword>
<keyword evidence="3" id="KW-1185">Reference proteome</keyword>
<dbReference type="Proteomes" id="UP001497497">
    <property type="component" value="Unassembled WGS sequence"/>
</dbReference>
<dbReference type="AlphaFoldDB" id="A0AAV2HPA4"/>
<evidence type="ECO:0000313" key="2">
    <source>
        <dbReference type="EMBL" id="CAL1535333.1"/>
    </source>
</evidence>
<feature type="transmembrane region" description="Helical" evidence="1">
    <location>
        <begin position="274"/>
        <end position="295"/>
    </location>
</feature>
<reference evidence="2 3" key="1">
    <citation type="submission" date="2024-04" db="EMBL/GenBank/DDBJ databases">
        <authorList>
            <consortium name="Genoscope - CEA"/>
            <person name="William W."/>
        </authorList>
    </citation>
    <scope>NUCLEOTIDE SEQUENCE [LARGE SCALE GENOMIC DNA]</scope>
</reference>
<keyword evidence="1" id="KW-0472">Membrane</keyword>
<sequence>MFVEHSLRLIFLVIIWIEIYLAQQIILHDLNRSDCHTQCQKGWLLDTDYCIFRSTITLNKSLTDTTAAFFYFKEPWRTSFTELFNIHMETECYKYVNTSIGNYHCLALEENVYNVTIKEKAKPRFNCTKIKGTLNPSGGNTVKTRIQEFPQLFSPTDASGNLTINEQNISTEESCNTTINDKELRIEFSCTSSAKPCVIEIAVNDSVVVHQTDDRAVFKETYKSGLQLFITIKFAGCRLDGKHNNRTCLITTEFNETSIDDDLQSSNTSPIGGLIGSVITLTLIVIVLAIVFIYYKRNNASNCCNKASIYKVPTHDDNETL</sequence>
<organism evidence="2 3">
    <name type="scientific">Lymnaea stagnalis</name>
    <name type="common">Great pond snail</name>
    <name type="synonym">Helix stagnalis</name>
    <dbReference type="NCBI Taxonomy" id="6523"/>
    <lineage>
        <taxon>Eukaryota</taxon>
        <taxon>Metazoa</taxon>
        <taxon>Spiralia</taxon>
        <taxon>Lophotrochozoa</taxon>
        <taxon>Mollusca</taxon>
        <taxon>Gastropoda</taxon>
        <taxon>Heterobranchia</taxon>
        <taxon>Euthyneura</taxon>
        <taxon>Panpulmonata</taxon>
        <taxon>Hygrophila</taxon>
        <taxon>Lymnaeoidea</taxon>
        <taxon>Lymnaeidae</taxon>
        <taxon>Lymnaea</taxon>
    </lineage>
</organism>
<protein>
    <submittedName>
        <fullName evidence="2">Uncharacterized protein</fullName>
    </submittedName>
</protein>
<accession>A0AAV2HPA4</accession>
<gene>
    <name evidence="2" type="ORF">GSLYS_00009293001</name>
</gene>
<keyword evidence="1" id="KW-0812">Transmembrane</keyword>